<protein>
    <submittedName>
        <fullName evidence="3">Uncharacterized protein</fullName>
    </submittedName>
</protein>
<feature type="region of interest" description="Disordered" evidence="1">
    <location>
        <begin position="1"/>
        <end position="27"/>
    </location>
</feature>
<dbReference type="AlphaFoldDB" id="A0A378RIM6"/>
<gene>
    <name evidence="2" type="ORF">I6I88_07170</name>
    <name evidence="3" type="ORF">NCTC11179_00399</name>
</gene>
<evidence type="ECO:0000313" key="4">
    <source>
        <dbReference type="Proteomes" id="UP000255024"/>
    </source>
</evidence>
<organism evidence="3 4">
    <name type="scientific">Myroides odoratus</name>
    <name type="common">Flavobacterium odoratum</name>
    <dbReference type="NCBI Taxonomy" id="256"/>
    <lineage>
        <taxon>Bacteria</taxon>
        <taxon>Pseudomonadati</taxon>
        <taxon>Bacteroidota</taxon>
        <taxon>Flavobacteriia</taxon>
        <taxon>Flavobacteriales</taxon>
        <taxon>Flavobacteriaceae</taxon>
        <taxon>Myroides</taxon>
    </lineage>
</organism>
<evidence type="ECO:0000313" key="2">
    <source>
        <dbReference type="EMBL" id="QQU01514.1"/>
    </source>
</evidence>
<dbReference type="Proteomes" id="UP000255024">
    <property type="component" value="Unassembled WGS sequence"/>
</dbReference>
<dbReference type="RefSeq" id="WP_002992090.1">
    <property type="nucleotide sequence ID" value="NZ_CP068107.1"/>
</dbReference>
<accession>A0A378RIM6</accession>
<keyword evidence="4" id="KW-1185">Reference proteome</keyword>
<sequence>MDKKDEKNKALASSSQNEIKNHREAAGHLESAVKYHLDAAKHYEDGLVEKAVECNTKAQACTEKAISETGKKMRTRL</sequence>
<dbReference type="EMBL" id="CP068108">
    <property type="protein sequence ID" value="QQU01514.1"/>
    <property type="molecule type" value="Genomic_DNA"/>
</dbReference>
<dbReference type="OrthoDB" id="1446514at2"/>
<reference evidence="2 5" key="2">
    <citation type="submission" date="2021-01" db="EMBL/GenBank/DDBJ databases">
        <title>FDA dAtabase for Regulatory Grade micrObial Sequences (FDA-ARGOS): Supporting development and validation of Infectious Disease Dx tests.</title>
        <authorList>
            <person name="Sproer C."/>
            <person name="Gronow S."/>
            <person name="Severitt S."/>
            <person name="Schroder I."/>
            <person name="Tallon L."/>
            <person name="Sadzewicz L."/>
            <person name="Zhao X."/>
            <person name="Boylan J."/>
            <person name="Ott S."/>
            <person name="Bowen H."/>
            <person name="Vavikolanu K."/>
            <person name="Mehta A."/>
            <person name="Aluvathingal J."/>
            <person name="Nadendla S."/>
            <person name="Lowell S."/>
            <person name="Myers T."/>
            <person name="Yan Y."/>
            <person name="Sichtig H."/>
        </authorList>
    </citation>
    <scope>NUCLEOTIDE SEQUENCE [LARGE SCALE GENOMIC DNA]</scope>
    <source>
        <strain evidence="2 5">FDAARGOS_1131</strain>
    </source>
</reference>
<dbReference type="Proteomes" id="UP000596202">
    <property type="component" value="Chromosome"/>
</dbReference>
<name>A0A378RIM6_MYROD</name>
<evidence type="ECO:0000313" key="5">
    <source>
        <dbReference type="Proteomes" id="UP000596202"/>
    </source>
</evidence>
<dbReference type="EMBL" id="UGQL01000001">
    <property type="protein sequence ID" value="STZ26872.1"/>
    <property type="molecule type" value="Genomic_DNA"/>
</dbReference>
<proteinExistence type="predicted"/>
<dbReference type="GeneID" id="93527431"/>
<evidence type="ECO:0000256" key="1">
    <source>
        <dbReference type="SAM" id="MobiDB-lite"/>
    </source>
</evidence>
<evidence type="ECO:0000313" key="3">
    <source>
        <dbReference type="EMBL" id="STZ26872.1"/>
    </source>
</evidence>
<reference evidence="3 4" key="1">
    <citation type="submission" date="2018-06" db="EMBL/GenBank/DDBJ databases">
        <authorList>
            <consortium name="Pathogen Informatics"/>
            <person name="Doyle S."/>
        </authorList>
    </citation>
    <scope>NUCLEOTIDE SEQUENCE [LARGE SCALE GENOMIC DNA]</scope>
    <source>
        <strain evidence="3 4">NCTC11179</strain>
    </source>
</reference>